<keyword evidence="4" id="KW-1185">Reference proteome</keyword>
<keyword evidence="1" id="KW-0961">Cell wall biogenesis/degradation</keyword>
<keyword evidence="1" id="KW-0133">Cell shape</keyword>
<proteinExistence type="predicted"/>
<organism evidence="3 4">
    <name type="scientific">Aneurinibacillus thermoaerophilus</name>
    <dbReference type="NCBI Taxonomy" id="143495"/>
    <lineage>
        <taxon>Bacteria</taxon>
        <taxon>Bacillati</taxon>
        <taxon>Bacillota</taxon>
        <taxon>Bacilli</taxon>
        <taxon>Bacillales</taxon>
        <taxon>Paenibacillaceae</taxon>
        <taxon>Aneurinibacillus group</taxon>
        <taxon>Aneurinibacillus</taxon>
    </lineage>
</organism>
<dbReference type="Pfam" id="PF03734">
    <property type="entry name" value="YkuD"/>
    <property type="match status" value="1"/>
</dbReference>
<evidence type="ECO:0000256" key="1">
    <source>
        <dbReference type="PROSITE-ProRule" id="PRU01373"/>
    </source>
</evidence>
<dbReference type="PANTHER" id="PTHR38589:SF1">
    <property type="entry name" value="BLR0621 PROTEIN"/>
    <property type="match status" value="1"/>
</dbReference>
<evidence type="ECO:0000313" key="4">
    <source>
        <dbReference type="Proteomes" id="UP000826616"/>
    </source>
</evidence>
<protein>
    <submittedName>
        <fullName evidence="3">L,D-transpeptidase family protein</fullName>
    </submittedName>
</protein>
<comment type="pathway">
    <text evidence="1">Cell wall biogenesis; peptidoglycan biosynthesis.</text>
</comment>
<dbReference type="PANTHER" id="PTHR38589">
    <property type="entry name" value="BLR0621 PROTEIN"/>
    <property type="match status" value="1"/>
</dbReference>
<dbReference type="PROSITE" id="PS52029">
    <property type="entry name" value="LD_TPASE"/>
    <property type="match status" value="1"/>
</dbReference>
<reference evidence="3 4" key="1">
    <citation type="submission" date="2021-08" db="EMBL/GenBank/DDBJ databases">
        <title>Complete genome sequence of the strain Aneurinibacillus thermoaerophilus CCM 8960.</title>
        <authorList>
            <person name="Musilova J."/>
            <person name="Kourilova X."/>
            <person name="Pernicova I."/>
            <person name="Bezdicek M."/>
            <person name="Lengerova M."/>
            <person name="Obruca S."/>
            <person name="Sedlar K."/>
        </authorList>
    </citation>
    <scope>NUCLEOTIDE SEQUENCE [LARGE SCALE GENOMIC DNA]</scope>
    <source>
        <strain evidence="3 4">CCM 8960</strain>
    </source>
</reference>
<feature type="active site" description="Nucleophile" evidence="1">
    <location>
        <position position="126"/>
    </location>
</feature>
<dbReference type="CDD" id="cd16913">
    <property type="entry name" value="YkuD_like"/>
    <property type="match status" value="1"/>
</dbReference>
<dbReference type="EMBL" id="CP080764">
    <property type="protein sequence ID" value="QYY44630.1"/>
    <property type="molecule type" value="Genomic_DNA"/>
</dbReference>
<keyword evidence="1" id="KW-0573">Peptidoglycan synthesis</keyword>
<dbReference type="InterPro" id="IPR005490">
    <property type="entry name" value="LD_TPept_cat_dom"/>
</dbReference>
<evidence type="ECO:0000259" key="2">
    <source>
        <dbReference type="PROSITE" id="PS52029"/>
    </source>
</evidence>
<feature type="active site" description="Proton donor/acceptor" evidence="1">
    <location>
        <position position="114"/>
    </location>
</feature>
<name>A0ABX8YGW0_ANETH</name>
<evidence type="ECO:0000313" key="3">
    <source>
        <dbReference type="EMBL" id="QYY44630.1"/>
    </source>
</evidence>
<accession>A0ABX8YGW0</accession>
<sequence length="169" mass="19111">MAAVVGKYGFALPEQKKEGDCKTPAGIYKIGTAFGTAARPRGLKMPYRPVTRRDYWVDDKTSPEYNTWVHYEGNPAKRWKSFERLAIPLYKYALVIRYNDDPIMPGKGSAIFMHIWRGPSSYTAGCVALARANLLAVLKWLDPDKSPVIIQGTEPFIFSLLKRRHGTQC</sequence>
<feature type="domain" description="L,D-TPase catalytic" evidence="2">
    <location>
        <begin position="1"/>
        <end position="151"/>
    </location>
</feature>
<dbReference type="Proteomes" id="UP000826616">
    <property type="component" value="Chromosome"/>
</dbReference>
<gene>
    <name evidence="3" type="ORF">K3F53_13845</name>
</gene>